<dbReference type="PANTHER" id="PTHR23107">
    <property type="entry name" value="SYNOVIAL SARCOMA ASSOCIATED SS18 PROTEIN"/>
    <property type="match status" value="1"/>
</dbReference>
<evidence type="ECO:0000256" key="2">
    <source>
        <dbReference type="SAM" id="MobiDB-lite"/>
    </source>
</evidence>
<dbReference type="AlphaFoldDB" id="A0A2P6N338"/>
<dbReference type="GO" id="GO:0005509">
    <property type="term" value="F:calcium ion binding"/>
    <property type="evidence" value="ECO:0007669"/>
    <property type="project" value="InterPro"/>
</dbReference>
<dbReference type="InParanoid" id="A0A2P6N338"/>
<feature type="compositionally biased region" description="Low complexity" evidence="2">
    <location>
        <begin position="252"/>
        <end position="270"/>
    </location>
</feature>
<dbReference type="Proteomes" id="UP000241769">
    <property type="component" value="Unassembled WGS sequence"/>
</dbReference>
<dbReference type="PROSITE" id="PS50222">
    <property type="entry name" value="EF_HAND_2"/>
    <property type="match status" value="1"/>
</dbReference>
<proteinExistence type="predicted"/>
<feature type="compositionally biased region" description="Pro residues" evidence="2">
    <location>
        <begin position="238"/>
        <end position="251"/>
    </location>
</feature>
<feature type="domain" description="EF-hand" evidence="3">
    <location>
        <begin position="340"/>
        <end position="375"/>
    </location>
</feature>
<feature type="region of interest" description="Disordered" evidence="2">
    <location>
        <begin position="1"/>
        <end position="282"/>
    </location>
</feature>
<protein>
    <submittedName>
        <fullName evidence="4">Calcium-binding protein</fullName>
    </submittedName>
</protein>
<dbReference type="InterPro" id="IPR002048">
    <property type="entry name" value="EF_hand_dom"/>
</dbReference>
<dbReference type="STRING" id="1890364.A0A2P6N338"/>
<dbReference type="GO" id="GO:0007342">
    <property type="term" value="P:fusion of sperm to egg plasma membrane involved in single fertilization"/>
    <property type="evidence" value="ECO:0007669"/>
    <property type="project" value="InterPro"/>
</dbReference>
<comment type="caution">
    <text evidence="4">The sequence shown here is derived from an EMBL/GenBank/DDBJ whole genome shotgun (WGS) entry which is preliminary data.</text>
</comment>
<sequence>MQPPAGYPPQQGGYPPQGQPGGYPPQQGGYPPQGQPGGYPPQQGYPPQGQPGYPPQQGYPPQGQPGGYPPQGQPGYPPQQGKPGQPGQPGYPPQQGYPPQGQPGQAGGYPPQGQPGQPGGYPPQGQAGGYPPQGQPGQAGGYPPQGQPGQAGGYPPQGQPGQPGAYPPQGQAVGYPPQGQPGQPGQPTAQKGYPPQGQPGYPPQGQPGGYPPQQGYPPQGQPGYPPQQGYPPQGQPSGYPPQQPGYPPQGYPPQAGYATQTTKTTTTTGYPPQPGYPPQGYPPQAYGAPYGAPAYPAAAAAVTYVTVPQTYARQSYTYASPYSARAAFICPTGLPPHLAAKMMQASSIFRMYDTNRSGSLSKKEWKKAMSHMGYHMHKHDRKRLFHMIDRDHSGYISERGERYRPLSLTPIRVLSIFVKEIPQTRGHWPRVLTLTGSEPKGGEKYRQRGPTFQVAMVASSHQERQAANSIGSGDVGGAQRKGHLTDSFRCGMKPPSVVAVESPSKRENERENQVSGGLVLKASERELSIKGEQKASIAWVQAYTRGNSI</sequence>
<dbReference type="PRINTS" id="PR00761">
    <property type="entry name" value="BINDIN"/>
</dbReference>
<feature type="compositionally biased region" description="Pro residues" evidence="2">
    <location>
        <begin position="196"/>
        <end position="205"/>
    </location>
</feature>
<dbReference type="GO" id="GO:0005634">
    <property type="term" value="C:nucleus"/>
    <property type="evidence" value="ECO:0007669"/>
    <property type="project" value="TreeGrafter"/>
</dbReference>
<dbReference type="InterPro" id="IPR018247">
    <property type="entry name" value="EF_Hand_1_Ca_BS"/>
</dbReference>
<dbReference type="GO" id="GO:0045944">
    <property type="term" value="P:positive regulation of transcription by RNA polymerase II"/>
    <property type="evidence" value="ECO:0007669"/>
    <property type="project" value="TreeGrafter"/>
</dbReference>
<gene>
    <name evidence="4" type="ORF">PROFUN_13756</name>
</gene>
<feature type="compositionally biased region" description="Low complexity" evidence="2">
    <location>
        <begin position="97"/>
        <end position="115"/>
    </location>
</feature>
<feature type="compositionally biased region" description="Basic and acidic residues" evidence="2">
    <location>
        <begin position="503"/>
        <end position="512"/>
    </location>
</feature>
<dbReference type="OrthoDB" id="2015333at2759"/>
<feature type="region of interest" description="Disordered" evidence="2">
    <location>
        <begin position="468"/>
        <end position="515"/>
    </location>
</feature>
<evidence type="ECO:0000256" key="1">
    <source>
        <dbReference type="ARBA" id="ARBA00022837"/>
    </source>
</evidence>
<keyword evidence="5" id="KW-1185">Reference proteome</keyword>
<evidence type="ECO:0000259" key="3">
    <source>
        <dbReference type="PROSITE" id="PS50222"/>
    </source>
</evidence>
<dbReference type="SMART" id="SM00054">
    <property type="entry name" value="EFh"/>
    <property type="match status" value="1"/>
</dbReference>
<name>A0A2P6N338_9EUKA</name>
<dbReference type="CDD" id="cd00051">
    <property type="entry name" value="EFh"/>
    <property type="match status" value="1"/>
</dbReference>
<feature type="compositionally biased region" description="Pro residues" evidence="2">
    <location>
        <begin position="48"/>
        <end position="58"/>
    </location>
</feature>
<reference evidence="4 5" key="1">
    <citation type="journal article" date="2018" name="Genome Biol. Evol.">
        <title>Multiple Roots of Fruiting Body Formation in Amoebozoa.</title>
        <authorList>
            <person name="Hillmann F."/>
            <person name="Forbes G."/>
            <person name="Novohradska S."/>
            <person name="Ferling I."/>
            <person name="Riege K."/>
            <person name="Groth M."/>
            <person name="Westermann M."/>
            <person name="Marz M."/>
            <person name="Spaller T."/>
            <person name="Winckler T."/>
            <person name="Schaap P."/>
            <person name="Glockner G."/>
        </authorList>
    </citation>
    <scope>NUCLEOTIDE SEQUENCE [LARGE SCALE GENOMIC DNA]</scope>
    <source>
        <strain evidence="4 5">Jena</strain>
    </source>
</reference>
<keyword evidence="1" id="KW-0106">Calcium</keyword>
<feature type="compositionally biased region" description="Pro residues" evidence="2">
    <location>
        <begin position="67"/>
        <end position="77"/>
    </location>
</feature>
<dbReference type="PANTHER" id="PTHR23107:SF0">
    <property type="entry name" value="IP09280P"/>
    <property type="match status" value="1"/>
</dbReference>
<dbReference type="EMBL" id="MDYQ01000228">
    <property type="protein sequence ID" value="PRP78361.1"/>
    <property type="molecule type" value="Genomic_DNA"/>
</dbReference>
<feature type="compositionally biased region" description="Pro residues" evidence="2">
    <location>
        <begin position="219"/>
        <end position="229"/>
    </location>
</feature>
<dbReference type="Gene3D" id="1.10.238.10">
    <property type="entry name" value="EF-hand"/>
    <property type="match status" value="1"/>
</dbReference>
<dbReference type="InterPro" id="IPR011992">
    <property type="entry name" value="EF-hand-dom_pair"/>
</dbReference>
<feature type="compositionally biased region" description="Low complexity" evidence="2">
    <location>
        <begin position="123"/>
        <end position="195"/>
    </location>
</feature>
<dbReference type="GO" id="GO:0003713">
    <property type="term" value="F:transcription coactivator activity"/>
    <property type="evidence" value="ECO:0007669"/>
    <property type="project" value="TreeGrafter"/>
</dbReference>
<feature type="compositionally biased region" description="Pro residues" evidence="2">
    <location>
        <begin position="271"/>
        <end position="281"/>
    </location>
</feature>
<evidence type="ECO:0000313" key="5">
    <source>
        <dbReference type="Proteomes" id="UP000241769"/>
    </source>
</evidence>
<accession>A0A2P6N338</accession>
<dbReference type="SUPFAM" id="SSF47473">
    <property type="entry name" value="EF-hand"/>
    <property type="match status" value="1"/>
</dbReference>
<evidence type="ECO:0000313" key="4">
    <source>
        <dbReference type="EMBL" id="PRP78361.1"/>
    </source>
</evidence>
<dbReference type="PROSITE" id="PS00018">
    <property type="entry name" value="EF_HAND_1"/>
    <property type="match status" value="1"/>
</dbReference>
<dbReference type="InterPro" id="IPR000775">
    <property type="entry name" value="Bindin"/>
</dbReference>
<dbReference type="Pfam" id="PF13499">
    <property type="entry name" value="EF-hand_7"/>
    <property type="match status" value="1"/>
</dbReference>
<organism evidence="4 5">
    <name type="scientific">Planoprotostelium fungivorum</name>
    <dbReference type="NCBI Taxonomy" id="1890364"/>
    <lineage>
        <taxon>Eukaryota</taxon>
        <taxon>Amoebozoa</taxon>
        <taxon>Evosea</taxon>
        <taxon>Variosea</taxon>
        <taxon>Cavosteliida</taxon>
        <taxon>Cavosteliaceae</taxon>
        <taxon>Planoprotostelium</taxon>
    </lineage>
</organism>